<proteinExistence type="predicted"/>
<dbReference type="Proteomes" id="UP000050920">
    <property type="component" value="Unassembled WGS sequence"/>
</dbReference>
<dbReference type="EMBL" id="AYGX02000080">
    <property type="protein sequence ID" value="KRO27425.1"/>
    <property type="molecule type" value="Genomic_DNA"/>
</dbReference>
<reference evidence="1 2" key="1">
    <citation type="journal article" date="2015" name="Genome Announc.">
        <title>Expanding the biotechnology potential of lactobacilli through comparative genomics of 213 strains and associated genera.</title>
        <authorList>
            <person name="Sun Z."/>
            <person name="Harris H.M."/>
            <person name="McCann A."/>
            <person name="Guo C."/>
            <person name="Argimon S."/>
            <person name="Zhang W."/>
            <person name="Yang X."/>
            <person name="Jeffery I.B."/>
            <person name="Cooney J.C."/>
            <person name="Kagawa T.F."/>
            <person name="Liu W."/>
            <person name="Song Y."/>
            <person name="Salvetti E."/>
            <person name="Wrobel A."/>
            <person name="Rasinkangas P."/>
            <person name="Parkhill J."/>
            <person name="Rea M.C."/>
            <person name="O'Sullivan O."/>
            <person name="Ritari J."/>
            <person name="Douillard F.P."/>
            <person name="Paul Ross R."/>
            <person name="Yang R."/>
            <person name="Briner A.E."/>
            <person name="Felis G.E."/>
            <person name="de Vos W.M."/>
            <person name="Barrangou R."/>
            <person name="Klaenhammer T.R."/>
            <person name="Caufield P.W."/>
            <person name="Cui Y."/>
            <person name="Zhang H."/>
            <person name="O'Toole P.W."/>
        </authorList>
    </citation>
    <scope>NUCLEOTIDE SEQUENCE [LARGE SCALE GENOMIC DNA]</scope>
    <source>
        <strain evidence="1 2">DSM 21115</strain>
    </source>
</reference>
<organism evidence="1 2">
    <name type="scientific">Lactiplantibacillus fabifermentans DSM 21115</name>
    <dbReference type="NCBI Taxonomy" id="1413187"/>
    <lineage>
        <taxon>Bacteria</taxon>
        <taxon>Bacillati</taxon>
        <taxon>Bacillota</taxon>
        <taxon>Bacilli</taxon>
        <taxon>Lactobacillales</taxon>
        <taxon>Lactobacillaceae</taxon>
        <taxon>Lactiplantibacillus</taxon>
    </lineage>
</organism>
<comment type="caution">
    <text evidence="1">The sequence shown here is derived from an EMBL/GenBank/DDBJ whole genome shotgun (WGS) entry which is preliminary data.</text>
</comment>
<gene>
    <name evidence="1" type="ORF">DY78_GL000068</name>
</gene>
<evidence type="ECO:0000313" key="2">
    <source>
        <dbReference type="Proteomes" id="UP000050920"/>
    </source>
</evidence>
<evidence type="ECO:0000313" key="1">
    <source>
        <dbReference type="EMBL" id="KRO27425.1"/>
    </source>
</evidence>
<dbReference type="AlphaFoldDB" id="A0A0R2NNW3"/>
<protein>
    <submittedName>
        <fullName evidence="1">Uncharacterized protein</fullName>
    </submittedName>
</protein>
<accession>A0A0R2NNW3</accession>
<name>A0A0R2NNW3_9LACO</name>
<sequence length="121" mass="12501">MATVTAELALVVLGFGDLTAAGFVEDDLASVVTAELAVGTGSWDEALTWDALELFALLDTVVLELASDLALAVEIVLAVDDDDASADVSVAVPLLQAAKVVNPTIKIANQTKVRFINNSSS</sequence>
<keyword evidence="2" id="KW-1185">Reference proteome</keyword>